<feature type="signal peptide" evidence="1">
    <location>
        <begin position="1"/>
        <end position="24"/>
    </location>
</feature>
<keyword evidence="1" id="KW-0732">Signal</keyword>
<evidence type="ECO:0000313" key="3">
    <source>
        <dbReference type="EMBL" id="MBT1685911.1"/>
    </source>
</evidence>
<dbReference type="EMBL" id="JAHESC010000005">
    <property type="protein sequence ID" value="MBT1685911.1"/>
    <property type="molecule type" value="Genomic_DNA"/>
</dbReference>
<dbReference type="Proteomes" id="UP001319180">
    <property type="component" value="Unassembled WGS sequence"/>
</dbReference>
<dbReference type="InterPro" id="IPR045916">
    <property type="entry name" value="DUF5777"/>
</dbReference>
<gene>
    <name evidence="3" type="ORF">KK078_05055</name>
</gene>
<dbReference type="AlphaFoldDB" id="A0AAP2GGA4"/>
<evidence type="ECO:0000256" key="1">
    <source>
        <dbReference type="SAM" id="SignalP"/>
    </source>
</evidence>
<reference evidence="3 4" key="1">
    <citation type="submission" date="2021-05" db="EMBL/GenBank/DDBJ databases">
        <title>A Polyphasic approach of four new species of the genus Ohtaekwangia: Ohtaekwangia histidinii sp. nov., Ohtaekwangia cretensis sp. nov., Ohtaekwangia indiensis sp. nov., Ohtaekwangia reichenbachii sp. nov. from diverse environment.</title>
        <authorList>
            <person name="Octaviana S."/>
        </authorList>
    </citation>
    <scope>NUCLEOTIDE SEQUENCE [LARGE SCALE GENOMIC DNA]</scope>
    <source>
        <strain evidence="3 4">PWU37</strain>
    </source>
</reference>
<evidence type="ECO:0000259" key="2">
    <source>
        <dbReference type="Pfam" id="PF19089"/>
    </source>
</evidence>
<keyword evidence="4" id="KW-1185">Reference proteome</keyword>
<organism evidence="3 4">
    <name type="scientific">Dawidia soli</name>
    <dbReference type="NCBI Taxonomy" id="2782352"/>
    <lineage>
        <taxon>Bacteria</taxon>
        <taxon>Pseudomonadati</taxon>
        <taxon>Bacteroidota</taxon>
        <taxon>Cytophagia</taxon>
        <taxon>Cytophagales</taxon>
        <taxon>Chryseotaleaceae</taxon>
        <taxon>Dawidia</taxon>
    </lineage>
</organism>
<comment type="caution">
    <text evidence="3">The sequence shown here is derived from an EMBL/GenBank/DDBJ whole genome shotgun (WGS) entry which is preliminary data.</text>
</comment>
<evidence type="ECO:0000313" key="4">
    <source>
        <dbReference type="Proteomes" id="UP001319180"/>
    </source>
</evidence>
<dbReference type="RefSeq" id="WP_254089162.1">
    <property type="nucleotide sequence ID" value="NZ_JAHESC010000005.1"/>
</dbReference>
<name>A0AAP2GGA4_9BACT</name>
<feature type="domain" description="DUF5777" evidence="2">
    <location>
        <begin position="47"/>
        <end position="293"/>
    </location>
</feature>
<feature type="chain" id="PRO_5042834969" description="DUF5777 domain-containing protein" evidence="1">
    <location>
        <begin position="25"/>
        <end position="300"/>
    </location>
</feature>
<protein>
    <recommendedName>
        <fullName evidence="2">DUF5777 domain-containing protein</fullName>
    </recommendedName>
</protein>
<accession>A0AAP2GGA4</accession>
<sequence>MRFIIRTLFTALAFTTCYTFSARAQDELLQELSTGQEDQGAYIGQAFKGSRLVNGHSAETTRAGTLEFIFSHRFGRVNGGLYEMFGLDDAFVRIGLEYGLTDNLSVAIGRNSVDKTVDGYLKYKLLRQTKDGMPFTVTAFGSGAYKTSPKDDAVPAGFETIDRLAYTGQLLIARRFTSKLSLQLMPTVVHKNYIALSEGDSENTQAAIGIGGRIKLTRSVSVNAEYYHRLNAADNSPYKDAIGLAIDIETGGHVFQIVMTNTRGMIERTFITETDGDFFDGDIHLGFNVTRAFQLKSHKR</sequence>
<proteinExistence type="predicted"/>
<dbReference type="Pfam" id="PF19089">
    <property type="entry name" value="DUF5777"/>
    <property type="match status" value="1"/>
</dbReference>